<comment type="caution">
    <text evidence="1">The sequence shown here is derived from an EMBL/GenBank/DDBJ whole genome shotgun (WGS) entry which is preliminary data.</text>
</comment>
<keyword evidence="2" id="KW-1185">Reference proteome</keyword>
<sequence length="147" mass="15669">MAILTICTHVRRLAAQRLISITVLSFIKQAFRVFFTIWHRIATIHSCLDTQIVRQLLQLLATQSKIGGHQITRRLVGSNRLQIISCHQTLQLNLLATGGCGGGGGVVLAFNSAVGLDAHLLATLGSDSLSFLQVLAASVSAVLASSP</sequence>
<reference evidence="1 2" key="1">
    <citation type="journal article" date="2018" name="Sci. Rep.">
        <title>Genomic signatures of local adaptation to the degree of environmental predictability in rotifers.</title>
        <authorList>
            <person name="Franch-Gras L."/>
            <person name="Hahn C."/>
            <person name="Garcia-Roger E.M."/>
            <person name="Carmona M.J."/>
            <person name="Serra M."/>
            <person name="Gomez A."/>
        </authorList>
    </citation>
    <scope>NUCLEOTIDE SEQUENCE [LARGE SCALE GENOMIC DNA]</scope>
    <source>
        <strain evidence="1">HYR1</strain>
    </source>
</reference>
<evidence type="ECO:0000313" key="1">
    <source>
        <dbReference type="EMBL" id="RNA14356.1"/>
    </source>
</evidence>
<protein>
    <submittedName>
        <fullName evidence="1">Uncharacterized protein</fullName>
    </submittedName>
</protein>
<dbReference type="Proteomes" id="UP000276133">
    <property type="component" value="Unassembled WGS sequence"/>
</dbReference>
<gene>
    <name evidence="1" type="ORF">BpHYR1_035967</name>
</gene>
<name>A0A3M7QSI6_BRAPC</name>
<organism evidence="1 2">
    <name type="scientific">Brachionus plicatilis</name>
    <name type="common">Marine rotifer</name>
    <name type="synonym">Brachionus muelleri</name>
    <dbReference type="NCBI Taxonomy" id="10195"/>
    <lineage>
        <taxon>Eukaryota</taxon>
        <taxon>Metazoa</taxon>
        <taxon>Spiralia</taxon>
        <taxon>Gnathifera</taxon>
        <taxon>Rotifera</taxon>
        <taxon>Eurotatoria</taxon>
        <taxon>Monogononta</taxon>
        <taxon>Pseudotrocha</taxon>
        <taxon>Ploima</taxon>
        <taxon>Brachionidae</taxon>
        <taxon>Brachionus</taxon>
    </lineage>
</organism>
<evidence type="ECO:0000313" key="2">
    <source>
        <dbReference type="Proteomes" id="UP000276133"/>
    </source>
</evidence>
<dbReference type="EMBL" id="REGN01005207">
    <property type="protein sequence ID" value="RNA14356.1"/>
    <property type="molecule type" value="Genomic_DNA"/>
</dbReference>
<dbReference type="AlphaFoldDB" id="A0A3M7QSI6"/>
<accession>A0A3M7QSI6</accession>
<proteinExistence type="predicted"/>